<dbReference type="EMBL" id="CP094970">
    <property type="protein sequence ID" value="UYM05661.1"/>
    <property type="molecule type" value="Genomic_DNA"/>
</dbReference>
<dbReference type="InterPro" id="IPR001647">
    <property type="entry name" value="HTH_TetR"/>
</dbReference>
<sequence length="179" mass="19684">MRAITEAAGVNVAAVNYHFGGKAALLRAVTEFVMGTVNAERDRLLDELLAQDTPPTATALVSVFIATGARIAERSDEHGPDIARFVGRVVCEPHPEVRRLFGDAVSPTERRYLDALRAALPEIDAAVVEFRYRAMVGLLALYQTGALTDLSPGTRSRRRRSRRSELEQLQLTAQAMFHP</sequence>
<dbReference type="InterPro" id="IPR041586">
    <property type="entry name" value="PsrA_TetR_C"/>
</dbReference>
<name>A0AA46TI75_9ACTN</name>
<keyword evidence="5" id="KW-1185">Reference proteome</keyword>
<protein>
    <submittedName>
        <fullName evidence="4">TetR family transcriptional regulator</fullName>
    </submittedName>
</protein>
<dbReference type="Pfam" id="PF00440">
    <property type="entry name" value="TetR_N"/>
    <property type="match status" value="1"/>
</dbReference>
<dbReference type="KEGG" id="sgrg:L0C25_00860"/>
<dbReference type="InterPro" id="IPR009057">
    <property type="entry name" value="Homeodomain-like_sf"/>
</dbReference>
<dbReference type="SUPFAM" id="SSF46689">
    <property type="entry name" value="Homeodomain-like"/>
    <property type="match status" value="1"/>
</dbReference>
<evidence type="ECO:0000313" key="4">
    <source>
        <dbReference type="EMBL" id="UYM05661.1"/>
    </source>
</evidence>
<dbReference type="InterPro" id="IPR036271">
    <property type="entry name" value="Tet_transcr_reg_TetR-rel_C_sf"/>
</dbReference>
<evidence type="ECO:0000313" key="5">
    <source>
        <dbReference type="Proteomes" id="UP001164390"/>
    </source>
</evidence>
<organism evidence="4 5">
    <name type="scientific">Solicola gregarius</name>
    <dbReference type="NCBI Taxonomy" id="2908642"/>
    <lineage>
        <taxon>Bacteria</taxon>
        <taxon>Bacillati</taxon>
        <taxon>Actinomycetota</taxon>
        <taxon>Actinomycetes</taxon>
        <taxon>Propionibacteriales</taxon>
        <taxon>Nocardioidaceae</taxon>
        <taxon>Solicola</taxon>
    </lineage>
</organism>
<dbReference type="AlphaFoldDB" id="A0AA46TI75"/>
<gene>
    <name evidence="4" type="ORF">L0C25_00860</name>
</gene>
<dbReference type="Pfam" id="PF17939">
    <property type="entry name" value="TetR_C_30"/>
    <property type="match status" value="1"/>
</dbReference>
<keyword evidence="1 2" id="KW-0238">DNA-binding</keyword>
<proteinExistence type="predicted"/>
<evidence type="ECO:0000256" key="1">
    <source>
        <dbReference type="ARBA" id="ARBA00023125"/>
    </source>
</evidence>
<dbReference type="Gene3D" id="1.10.357.10">
    <property type="entry name" value="Tetracycline Repressor, domain 2"/>
    <property type="match status" value="1"/>
</dbReference>
<dbReference type="GO" id="GO:0003677">
    <property type="term" value="F:DNA binding"/>
    <property type="evidence" value="ECO:0007669"/>
    <property type="project" value="UniProtKB-UniRule"/>
</dbReference>
<reference evidence="4" key="1">
    <citation type="submission" date="2022-01" db="EMBL/GenBank/DDBJ databases">
        <title>Nocardioidaceae gen. sp. A5X3R13.</title>
        <authorList>
            <person name="Lopez Marin M.A."/>
            <person name="Uhlik O."/>
        </authorList>
    </citation>
    <scope>NUCLEOTIDE SEQUENCE</scope>
    <source>
        <strain evidence="4">A5X3R13</strain>
    </source>
</reference>
<comment type="caution">
    <text evidence="2">Lacks conserved residue(s) required for the propagation of feature annotation.</text>
</comment>
<accession>A0AA46TI75</accession>
<dbReference type="Proteomes" id="UP001164390">
    <property type="component" value="Chromosome"/>
</dbReference>
<feature type="domain" description="HTH tetR-type" evidence="3">
    <location>
        <begin position="1"/>
        <end position="37"/>
    </location>
</feature>
<evidence type="ECO:0000259" key="3">
    <source>
        <dbReference type="PROSITE" id="PS50977"/>
    </source>
</evidence>
<dbReference type="PROSITE" id="PS50977">
    <property type="entry name" value="HTH_TETR_2"/>
    <property type="match status" value="1"/>
</dbReference>
<evidence type="ECO:0000256" key="2">
    <source>
        <dbReference type="PROSITE-ProRule" id="PRU00335"/>
    </source>
</evidence>
<dbReference type="SUPFAM" id="SSF48498">
    <property type="entry name" value="Tetracyclin repressor-like, C-terminal domain"/>
    <property type="match status" value="1"/>
</dbReference>